<gene>
    <name evidence="7" type="ORF">OM076_17690</name>
</gene>
<comment type="similarity">
    <text evidence="1">Belongs to the ATP-dependent AMP-binding enzyme family.</text>
</comment>
<dbReference type="PANTHER" id="PTHR43272:SF32">
    <property type="entry name" value="AMP-DEPENDENT SYNTHETASE_LIGASE DOMAIN-CONTAINING PROTEIN"/>
    <property type="match status" value="1"/>
</dbReference>
<dbReference type="AlphaFoldDB" id="A0A9X3MVP8"/>
<dbReference type="PANTHER" id="PTHR43272">
    <property type="entry name" value="LONG-CHAIN-FATTY-ACID--COA LIGASE"/>
    <property type="match status" value="1"/>
</dbReference>
<evidence type="ECO:0000313" key="7">
    <source>
        <dbReference type="EMBL" id="MDA0162110.1"/>
    </source>
</evidence>
<evidence type="ECO:0000256" key="5">
    <source>
        <dbReference type="ARBA" id="ARBA00032875"/>
    </source>
</evidence>
<accession>A0A9X3MVP8</accession>
<keyword evidence="8" id="KW-1185">Reference proteome</keyword>
<keyword evidence="4" id="KW-0443">Lipid metabolism</keyword>
<evidence type="ECO:0000259" key="6">
    <source>
        <dbReference type="Pfam" id="PF00501"/>
    </source>
</evidence>
<comment type="caution">
    <text evidence="7">The sequence shown here is derived from an EMBL/GenBank/DDBJ whole genome shotgun (WGS) entry which is preliminary data.</text>
</comment>
<evidence type="ECO:0000256" key="4">
    <source>
        <dbReference type="ARBA" id="ARBA00023098"/>
    </source>
</evidence>
<organism evidence="7 8">
    <name type="scientific">Solirubrobacter ginsenosidimutans</name>
    <dbReference type="NCBI Taxonomy" id="490573"/>
    <lineage>
        <taxon>Bacteria</taxon>
        <taxon>Bacillati</taxon>
        <taxon>Actinomycetota</taxon>
        <taxon>Thermoleophilia</taxon>
        <taxon>Solirubrobacterales</taxon>
        <taxon>Solirubrobacteraceae</taxon>
        <taxon>Solirubrobacter</taxon>
    </lineage>
</organism>
<dbReference type="CDD" id="cd05907">
    <property type="entry name" value="VL_LC_FACS_like"/>
    <property type="match status" value="1"/>
</dbReference>
<evidence type="ECO:0000256" key="2">
    <source>
        <dbReference type="ARBA" id="ARBA00022598"/>
    </source>
</evidence>
<protein>
    <recommendedName>
        <fullName evidence="5">Acyl-CoA synthetase</fullName>
    </recommendedName>
</protein>
<dbReference type="Pfam" id="PF00501">
    <property type="entry name" value="AMP-binding"/>
    <property type="match status" value="1"/>
</dbReference>
<dbReference type="InterPro" id="IPR000873">
    <property type="entry name" value="AMP-dep_synth/lig_dom"/>
</dbReference>
<dbReference type="GO" id="GO:0004467">
    <property type="term" value="F:long-chain fatty acid-CoA ligase activity"/>
    <property type="evidence" value="ECO:0007669"/>
    <property type="project" value="TreeGrafter"/>
</dbReference>
<evidence type="ECO:0000313" key="8">
    <source>
        <dbReference type="Proteomes" id="UP001149140"/>
    </source>
</evidence>
<reference evidence="7" key="1">
    <citation type="submission" date="2022-10" db="EMBL/GenBank/DDBJ databases">
        <title>The WGS of Solirubrobacter ginsenosidimutans DSM 21036.</title>
        <authorList>
            <person name="Jiang Z."/>
        </authorList>
    </citation>
    <scope>NUCLEOTIDE SEQUENCE</scope>
    <source>
        <strain evidence="7">DSM 21036</strain>
    </source>
</reference>
<evidence type="ECO:0000256" key="3">
    <source>
        <dbReference type="ARBA" id="ARBA00022832"/>
    </source>
</evidence>
<proteinExistence type="inferred from homology"/>
<dbReference type="Pfam" id="PF23562">
    <property type="entry name" value="AMP-binding_C_3"/>
    <property type="match status" value="1"/>
</dbReference>
<dbReference type="RefSeq" id="WP_270041347.1">
    <property type="nucleotide sequence ID" value="NZ_JAPDOD010000016.1"/>
</dbReference>
<keyword evidence="3" id="KW-0276">Fatty acid metabolism</keyword>
<dbReference type="GO" id="GO:0016020">
    <property type="term" value="C:membrane"/>
    <property type="evidence" value="ECO:0007669"/>
    <property type="project" value="TreeGrafter"/>
</dbReference>
<evidence type="ECO:0000256" key="1">
    <source>
        <dbReference type="ARBA" id="ARBA00006432"/>
    </source>
</evidence>
<dbReference type="SUPFAM" id="SSF56801">
    <property type="entry name" value="Acetyl-CoA synthetase-like"/>
    <property type="match status" value="1"/>
</dbReference>
<sequence>MADTAQRPTSADVRSLGELGLAAADRYSGDAMRAPGRPSVTYADFGRAIREIAGGLASLGVGVGDKVGILCGTVPEWPMADFGSFAAGATVVPVYHTNSPEECEYVLSHANVKVLLLEDAKQAAKIAKVRGNLPELEHVVVLVGEAEGAITLADLRERGAADGATIARERTAAVEPGDTATIVYTSGTTGPPKGCVLSHANLLYTANAYIDRLEMRKSSPVIFQYLPLAHVLARMVSFVALDTGGVLAFSSGDTKKLAEEIKEFGPTHIPTVPRLLEKIHTRVVGQAAAAGGAKAEIFARALKTGEKVAKAKREGRKVSPIDQLRHKAGDKLALSKVRDALGPGNPVLITGAAPIGTEVIEFFYACGVPVLEGYGMTETCAAATLNIVSEVRVGSVGRPLPGTEVSIADDGEVLMRGPLVFKGYHRNPEDTETILEGGWLHSGDIGEIHDGYLHITGRKKDLIITSSGKNVSPEMLESALRETRWISQAIAAGDRRSYLVSLVTIDPDELPRLAAAAGADASDPVAFAANEQVREIVWKDIDAVNQKFARIEQIKRFAILPRDLSQEEGELTPTLKVKRSVVYKKYAPDIDALYEGATGE</sequence>
<feature type="domain" description="AMP-dependent synthetase/ligase" evidence="6">
    <location>
        <begin position="37"/>
        <end position="425"/>
    </location>
</feature>
<dbReference type="InterPro" id="IPR020845">
    <property type="entry name" value="AMP-binding_CS"/>
</dbReference>
<dbReference type="Proteomes" id="UP001149140">
    <property type="component" value="Unassembled WGS sequence"/>
</dbReference>
<dbReference type="EMBL" id="JAPDOD010000016">
    <property type="protein sequence ID" value="MDA0162110.1"/>
    <property type="molecule type" value="Genomic_DNA"/>
</dbReference>
<dbReference type="PROSITE" id="PS00455">
    <property type="entry name" value="AMP_BINDING"/>
    <property type="match status" value="1"/>
</dbReference>
<name>A0A9X3MVP8_9ACTN</name>
<dbReference type="InterPro" id="IPR042099">
    <property type="entry name" value="ANL_N_sf"/>
</dbReference>
<dbReference type="Gene3D" id="3.40.50.12780">
    <property type="entry name" value="N-terminal domain of ligase-like"/>
    <property type="match status" value="2"/>
</dbReference>
<keyword evidence="2" id="KW-0436">Ligase</keyword>